<evidence type="ECO:0000259" key="4">
    <source>
        <dbReference type="Pfam" id="PF04542"/>
    </source>
</evidence>
<proteinExistence type="predicted"/>
<comment type="caution">
    <text evidence="5">The sequence shown here is derived from an EMBL/GenBank/DDBJ whole genome shotgun (WGS) entry which is preliminary data.</text>
</comment>
<dbReference type="EMBL" id="AMCI01000662">
    <property type="protein sequence ID" value="EJX08279.1"/>
    <property type="molecule type" value="Genomic_DNA"/>
</dbReference>
<dbReference type="Pfam" id="PF04542">
    <property type="entry name" value="Sigma70_r2"/>
    <property type="match status" value="1"/>
</dbReference>
<dbReference type="SUPFAM" id="SSF88946">
    <property type="entry name" value="Sigma2 domain of RNA polymerase sigma factors"/>
    <property type="match status" value="1"/>
</dbReference>
<feature type="domain" description="RNA polymerase sigma-70 region 2" evidence="4">
    <location>
        <begin position="14"/>
        <end position="69"/>
    </location>
</feature>
<evidence type="ECO:0000313" key="5">
    <source>
        <dbReference type="EMBL" id="EJX08279.1"/>
    </source>
</evidence>
<keyword evidence="3" id="KW-0804">Transcription</keyword>
<dbReference type="InterPro" id="IPR039425">
    <property type="entry name" value="RNA_pol_sigma-70-like"/>
</dbReference>
<dbReference type="AlphaFoldDB" id="J9GLG4"/>
<name>J9GLG4_9ZZZZ</name>
<dbReference type="GO" id="GO:0006352">
    <property type="term" value="P:DNA-templated transcription initiation"/>
    <property type="evidence" value="ECO:0007669"/>
    <property type="project" value="InterPro"/>
</dbReference>
<dbReference type="PANTHER" id="PTHR43133:SF25">
    <property type="entry name" value="RNA POLYMERASE SIGMA FACTOR RFAY-RELATED"/>
    <property type="match status" value="1"/>
</dbReference>
<reference evidence="5" key="1">
    <citation type="journal article" date="2012" name="PLoS ONE">
        <title>Gene sets for utilization of primary and secondary nutrition supplies in the distal gut of endangered iberian lynx.</title>
        <authorList>
            <person name="Alcaide M."/>
            <person name="Messina E."/>
            <person name="Richter M."/>
            <person name="Bargiela R."/>
            <person name="Peplies J."/>
            <person name="Huws S.A."/>
            <person name="Newbold C.J."/>
            <person name="Golyshin P.N."/>
            <person name="Simon M.A."/>
            <person name="Lopez G."/>
            <person name="Yakimov M.M."/>
            <person name="Ferrer M."/>
        </authorList>
    </citation>
    <scope>NUCLEOTIDE SEQUENCE</scope>
</reference>
<gene>
    <name evidence="5" type="ORF">EVA_03600</name>
</gene>
<organism evidence="5">
    <name type="scientific">gut metagenome</name>
    <dbReference type="NCBI Taxonomy" id="749906"/>
    <lineage>
        <taxon>unclassified sequences</taxon>
        <taxon>metagenomes</taxon>
        <taxon>organismal metagenomes</taxon>
    </lineage>
</organism>
<evidence type="ECO:0000256" key="2">
    <source>
        <dbReference type="ARBA" id="ARBA00023082"/>
    </source>
</evidence>
<dbReference type="InterPro" id="IPR007627">
    <property type="entry name" value="RNA_pol_sigma70_r2"/>
</dbReference>
<accession>J9GLG4</accession>
<dbReference type="GO" id="GO:0016987">
    <property type="term" value="F:sigma factor activity"/>
    <property type="evidence" value="ECO:0007669"/>
    <property type="project" value="UniProtKB-KW"/>
</dbReference>
<dbReference type="Gene3D" id="1.10.1740.10">
    <property type="match status" value="1"/>
</dbReference>
<dbReference type="PANTHER" id="PTHR43133">
    <property type="entry name" value="RNA POLYMERASE ECF-TYPE SIGMA FACTO"/>
    <property type="match status" value="1"/>
</dbReference>
<dbReference type="InterPro" id="IPR013325">
    <property type="entry name" value="RNA_pol_sigma_r2"/>
</dbReference>
<keyword evidence="1" id="KW-0805">Transcription regulation</keyword>
<sequence>MKSFSFQNNLVGVQDDLLRFAFKLTADPEEANDLLQETSLKAWDNKEKYTPKTNFKGWIFTIMYNVFVNN</sequence>
<keyword evidence="2" id="KW-0731">Sigma factor</keyword>
<feature type="non-terminal residue" evidence="5">
    <location>
        <position position="70"/>
    </location>
</feature>
<protein>
    <submittedName>
        <fullName evidence="5">RNA polymerase ECF-type sigma factor</fullName>
    </submittedName>
</protein>
<evidence type="ECO:0000256" key="3">
    <source>
        <dbReference type="ARBA" id="ARBA00023163"/>
    </source>
</evidence>
<evidence type="ECO:0000256" key="1">
    <source>
        <dbReference type="ARBA" id="ARBA00023015"/>
    </source>
</evidence>